<dbReference type="KEGG" id="rsz:108824758"/>
<dbReference type="PANTHER" id="PTHR36595:SF1">
    <property type="entry name" value="TRANSMEMBRANE PROTEIN"/>
    <property type="match status" value="1"/>
</dbReference>
<dbReference type="OrthoDB" id="1110953at2759"/>
<evidence type="ECO:0000256" key="1">
    <source>
        <dbReference type="SAM" id="MobiDB-lite"/>
    </source>
</evidence>
<keyword evidence="2" id="KW-0812">Transmembrane</keyword>
<organism evidence="3 4">
    <name type="scientific">Raphanus sativus</name>
    <name type="common">Radish</name>
    <name type="synonym">Raphanus raphanistrum var. sativus</name>
    <dbReference type="NCBI Taxonomy" id="3726"/>
    <lineage>
        <taxon>Eukaryota</taxon>
        <taxon>Viridiplantae</taxon>
        <taxon>Streptophyta</taxon>
        <taxon>Embryophyta</taxon>
        <taxon>Tracheophyta</taxon>
        <taxon>Spermatophyta</taxon>
        <taxon>Magnoliopsida</taxon>
        <taxon>eudicotyledons</taxon>
        <taxon>Gunneridae</taxon>
        <taxon>Pentapetalae</taxon>
        <taxon>rosids</taxon>
        <taxon>malvids</taxon>
        <taxon>Brassicales</taxon>
        <taxon>Brassicaceae</taxon>
        <taxon>Brassiceae</taxon>
        <taxon>Raphanus</taxon>
    </lineage>
</organism>
<evidence type="ECO:0000313" key="4">
    <source>
        <dbReference type="RefSeq" id="XP_018453651.1"/>
    </source>
</evidence>
<dbReference type="GeneID" id="108824758"/>
<keyword evidence="2" id="KW-0472">Membrane</keyword>
<sequence length="161" mass="17723">MIDFVLEFVNKTASNSSFMFLFFDFIIILILLGNTKPGSEDKSNSGAKQPRLISDSVLSSKSVFKKSEPSLTSKSHSQESGLMSKSFLSSKHTGSNQSLTCKPGLRIISYGLQHGSDFSEKDEKGTNSKTENLEVGNEMEVECLLQKELKSSFVKLILNGK</sequence>
<keyword evidence="3" id="KW-1185">Reference proteome</keyword>
<protein>
    <submittedName>
        <fullName evidence="4">Uncharacterized protein LOC108824758</fullName>
    </submittedName>
</protein>
<evidence type="ECO:0000256" key="2">
    <source>
        <dbReference type="SAM" id="Phobius"/>
    </source>
</evidence>
<feature type="transmembrane region" description="Helical" evidence="2">
    <location>
        <begin position="12"/>
        <end position="32"/>
    </location>
</feature>
<reference evidence="3" key="1">
    <citation type="journal article" date="2019" name="Database">
        <title>The radish genome database (RadishGD): an integrated information resource for radish genomics.</title>
        <authorList>
            <person name="Yu H.J."/>
            <person name="Baek S."/>
            <person name="Lee Y.J."/>
            <person name="Cho A."/>
            <person name="Mun J.H."/>
        </authorList>
    </citation>
    <scope>NUCLEOTIDE SEQUENCE [LARGE SCALE GENOMIC DNA]</scope>
    <source>
        <strain evidence="3">cv. WK10039</strain>
    </source>
</reference>
<gene>
    <name evidence="4" type="primary">LOC108824758</name>
</gene>
<dbReference type="RefSeq" id="XP_018453651.1">
    <property type="nucleotide sequence ID" value="XM_018598149.1"/>
</dbReference>
<feature type="region of interest" description="Disordered" evidence="1">
    <location>
        <begin position="62"/>
        <end position="99"/>
    </location>
</feature>
<name>A0A6J0L1W5_RAPSA</name>
<dbReference type="Proteomes" id="UP000504610">
    <property type="component" value="Chromosome 9"/>
</dbReference>
<accession>A0A6J0L1W5</accession>
<proteinExistence type="predicted"/>
<dbReference type="PANTHER" id="PTHR36595">
    <property type="entry name" value="TRANSMEMBRANE PROTEIN"/>
    <property type="match status" value="1"/>
</dbReference>
<keyword evidence="2" id="KW-1133">Transmembrane helix</keyword>
<reference evidence="4" key="2">
    <citation type="submission" date="2025-08" db="UniProtKB">
        <authorList>
            <consortium name="RefSeq"/>
        </authorList>
    </citation>
    <scope>IDENTIFICATION</scope>
    <source>
        <tissue evidence="4">Leaf</tissue>
    </source>
</reference>
<feature type="compositionally biased region" description="Polar residues" evidence="1">
    <location>
        <begin position="69"/>
        <end position="99"/>
    </location>
</feature>
<evidence type="ECO:0000313" key="3">
    <source>
        <dbReference type="Proteomes" id="UP000504610"/>
    </source>
</evidence>
<dbReference type="AlphaFoldDB" id="A0A6J0L1W5"/>